<keyword evidence="4" id="KW-1003">Cell membrane</keyword>
<sequence length="470" mass="50039">MLDAIEQFSTSLVQVVFSSVRLGGVDIQLIVLWLAVAMVFFTFRLGFLNVRGFGAAVDILRGRRADPSAPGEISQQAALATALSGTVGLGNIAGVAIAISIGGPGAAFWMFVIGFFAMSLKFAEVTLAVKYRQQTADGRYTGGPMWTLRNAFASRGRPRIGKVLGGIYAGFAIFAFIQIIQINQSYAQLNVIMGFGETKWTAFAYGLIVAFAAGMVLIGGVKSIARVTTALVPFMGGLYVIGVLMILALNVREIPGALELIFSEAMNPSSVQGGVLGAFVAGMRRAVYSSEAGIGSSAIAHAIAKTRSPASEGFVALLEPFIDTVVICTATALAIVTSGAWRLGLNDIAMTSAAFETVSVWFPYLLAVAVFLFAFSTIIATGYYALQAWKYLAGSSRTLSRLYMLFFCGSLPLGALIDVSTAVNIIDSLFFLLAAPNIIGLYIFSNEIARDAGAYLQEARRNKEIERNED</sequence>
<evidence type="ECO:0000256" key="1">
    <source>
        <dbReference type="ARBA" id="ARBA00004651"/>
    </source>
</evidence>
<feature type="transmembrane region" description="Helical" evidence="8">
    <location>
        <begin position="423"/>
        <end position="444"/>
    </location>
</feature>
<keyword evidence="5 8" id="KW-0812">Transmembrane</keyword>
<reference evidence="9 10" key="1">
    <citation type="submission" date="2024-09" db="EMBL/GenBank/DDBJ databases">
        <authorList>
            <person name="Zhang Z.-H."/>
        </authorList>
    </citation>
    <scope>NUCLEOTIDE SEQUENCE [LARGE SCALE GENOMIC DNA]</scope>
    <source>
        <strain evidence="9 10">HHTR114</strain>
    </source>
</reference>
<evidence type="ECO:0000256" key="6">
    <source>
        <dbReference type="ARBA" id="ARBA00022989"/>
    </source>
</evidence>
<evidence type="ECO:0000256" key="7">
    <source>
        <dbReference type="ARBA" id="ARBA00023136"/>
    </source>
</evidence>
<feature type="transmembrane region" description="Helical" evidence="8">
    <location>
        <begin position="314"/>
        <end position="341"/>
    </location>
</feature>
<feature type="transmembrane region" description="Helical" evidence="8">
    <location>
        <begin position="30"/>
        <end position="57"/>
    </location>
</feature>
<dbReference type="Pfam" id="PF01235">
    <property type="entry name" value="Na_Ala_symp"/>
    <property type="match status" value="1"/>
</dbReference>
<comment type="similarity">
    <text evidence="2 8">Belongs to the alanine or glycine:cation symporter (AGCS) (TC 2.A.25) family.</text>
</comment>
<evidence type="ECO:0000256" key="8">
    <source>
        <dbReference type="RuleBase" id="RU363064"/>
    </source>
</evidence>
<dbReference type="InterPro" id="IPR001463">
    <property type="entry name" value="Na/Ala_symport"/>
</dbReference>
<evidence type="ECO:0000256" key="3">
    <source>
        <dbReference type="ARBA" id="ARBA00022448"/>
    </source>
</evidence>
<dbReference type="PRINTS" id="PR00175">
    <property type="entry name" value="NAALASMPORT"/>
</dbReference>
<feature type="transmembrane region" description="Helical" evidence="8">
    <location>
        <begin position="228"/>
        <end position="249"/>
    </location>
</feature>
<keyword evidence="6 8" id="KW-1133">Transmembrane helix</keyword>
<protein>
    <submittedName>
        <fullName evidence="9">Alanine/glycine:cation symporter family protein</fullName>
    </submittedName>
</protein>
<comment type="subcellular location">
    <subcellularLocation>
        <location evidence="8">Cell inner membrane</location>
        <topology evidence="8">Multi-pass membrane protein</topology>
    </subcellularLocation>
    <subcellularLocation>
        <location evidence="1">Cell membrane</location>
        <topology evidence="1">Multi-pass membrane protein</topology>
    </subcellularLocation>
</comment>
<dbReference type="Proteomes" id="UP001596116">
    <property type="component" value="Unassembled WGS sequence"/>
</dbReference>
<proteinExistence type="inferred from homology"/>
<keyword evidence="10" id="KW-1185">Reference proteome</keyword>
<evidence type="ECO:0000256" key="5">
    <source>
        <dbReference type="ARBA" id="ARBA00022692"/>
    </source>
</evidence>
<dbReference type="NCBIfam" id="TIGR00835">
    <property type="entry name" value="agcS"/>
    <property type="match status" value="1"/>
</dbReference>
<feature type="transmembrane region" description="Helical" evidence="8">
    <location>
        <begin position="398"/>
        <end position="417"/>
    </location>
</feature>
<dbReference type="RefSeq" id="WP_379881264.1">
    <property type="nucleotide sequence ID" value="NZ_JBHPON010000003.1"/>
</dbReference>
<evidence type="ECO:0000313" key="9">
    <source>
        <dbReference type="EMBL" id="MFC6037340.1"/>
    </source>
</evidence>
<comment type="caution">
    <text evidence="9">The sequence shown here is derived from an EMBL/GenBank/DDBJ whole genome shotgun (WGS) entry which is preliminary data.</text>
</comment>
<dbReference type="PANTHER" id="PTHR30330:SF3">
    <property type="entry name" value="TRANSCRIPTIONAL REGULATOR, LRP FAMILY"/>
    <property type="match status" value="1"/>
</dbReference>
<keyword evidence="8" id="KW-0997">Cell inner membrane</keyword>
<feature type="transmembrane region" description="Helical" evidence="8">
    <location>
        <begin position="78"/>
        <end position="101"/>
    </location>
</feature>
<organism evidence="9 10">
    <name type="scientific">Hyphococcus aureus</name>
    <dbReference type="NCBI Taxonomy" id="2666033"/>
    <lineage>
        <taxon>Bacteria</taxon>
        <taxon>Pseudomonadati</taxon>
        <taxon>Pseudomonadota</taxon>
        <taxon>Alphaproteobacteria</taxon>
        <taxon>Parvularculales</taxon>
        <taxon>Parvularculaceae</taxon>
        <taxon>Hyphococcus</taxon>
    </lineage>
</organism>
<feature type="transmembrane region" description="Helical" evidence="8">
    <location>
        <begin position="361"/>
        <end position="386"/>
    </location>
</feature>
<feature type="transmembrane region" description="Helical" evidence="8">
    <location>
        <begin position="163"/>
        <end position="182"/>
    </location>
</feature>
<accession>A0ABW1KZ40</accession>
<keyword evidence="8" id="KW-0769">Symport</keyword>
<evidence type="ECO:0000256" key="4">
    <source>
        <dbReference type="ARBA" id="ARBA00022475"/>
    </source>
</evidence>
<feature type="transmembrane region" description="Helical" evidence="8">
    <location>
        <begin position="107"/>
        <end position="129"/>
    </location>
</feature>
<evidence type="ECO:0000256" key="2">
    <source>
        <dbReference type="ARBA" id="ARBA00009261"/>
    </source>
</evidence>
<dbReference type="PANTHER" id="PTHR30330">
    <property type="entry name" value="AGSS FAMILY TRANSPORTER, SODIUM-ALANINE"/>
    <property type="match status" value="1"/>
</dbReference>
<name>A0ABW1KZ40_9PROT</name>
<keyword evidence="7 8" id="KW-0472">Membrane</keyword>
<gene>
    <name evidence="9" type="ORF">ACFMB1_17415</name>
</gene>
<feature type="transmembrane region" description="Helical" evidence="8">
    <location>
        <begin position="269"/>
        <end position="287"/>
    </location>
</feature>
<feature type="transmembrane region" description="Helical" evidence="8">
    <location>
        <begin position="202"/>
        <end position="221"/>
    </location>
</feature>
<dbReference type="EMBL" id="JBHPON010000003">
    <property type="protein sequence ID" value="MFC6037340.1"/>
    <property type="molecule type" value="Genomic_DNA"/>
</dbReference>
<keyword evidence="3 8" id="KW-0813">Transport</keyword>
<evidence type="ECO:0000313" key="10">
    <source>
        <dbReference type="Proteomes" id="UP001596116"/>
    </source>
</evidence>